<sequence>MDKILVCTKNKETTVCYAFTYSPSGTLDYDQKVDVPENLSEYQKFSASQYFKPSDYDYLSPELQPEIHIYLSKNRRISGDVFAYLTHIGMVLVAVEKKDSLLVAELLNKRENIFAKFSQLTCFLIRSIAPFALFSWIYGRFSDETGFLTIYEDASDCIAKNMTGILFAAAKDALEPDPIKESPEEMFIRYFQKVGHGDFTLSNVGASHHIWKSDDGKINSFLKRVIADDILQGTCCARQKKMEFYANLKVSVQAEPYNPYDSNAIGVAIENVLGKLCGNGGMSKAGYIRRTAAKILRRAFPDKYAYDSKLERIWSVEKGYAQESVVLRVYF</sequence>
<evidence type="ECO:0000313" key="2">
    <source>
        <dbReference type="Proteomes" id="UP000184275"/>
    </source>
</evidence>
<reference evidence="2" key="1">
    <citation type="submission" date="2016-11" db="EMBL/GenBank/DDBJ databases">
        <authorList>
            <person name="Varghese N."/>
            <person name="Submissions S."/>
        </authorList>
    </citation>
    <scope>NUCLEOTIDE SEQUENCE [LARGE SCALE GENOMIC DNA]</scope>
    <source>
        <strain evidence="2">UWOS</strain>
    </source>
</reference>
<dbReference type="Gene3D" id="3.30.70.2330">
    <property type="match status" value="1"/>
</dbReference>
<protein>
    <submittedName>
        <fullName evidence="1">Uncharacterized protein</fullName>
    </submittedName>
</protein>
<name>A0A1M6PRK1_9BACT</name>
<organism evidence="1 2">
    <name type="scientific">Fibrobacter intestinalis</name>
    <dbReference type="NCBI Taxonomy" id="28122"/>
    <lineage>
        <taxon>Bacteria</taxon>
        <taxon>Pseudomonadati</taxon>
        <taxon>Fibrobacterota</taxon>
        <taxon>Fibrobacteria</taxon>
        <taxon>Fibrobacterales</taxon>
        <taxon>Fibrobacteraceae</taxon>
        <taxon>Fibrobacter</taxon>
    </lineage>
</organism>
<accession>A0A1M6PRK1</accession>
<evidence type="ECO:0000313" key="1">
    <source>
        <dbReference type="EMBL" id="SHK10629.1"/>
    </source>
</evidence>
<proteinExistence type="predicted"/>
<keyword evidence="2" id="KW-1185">Reference proteome</keyword>
<dbReference type="RefSeq" id="WP_073301692.1">
    <property type="nucleotide sequence ID" value="NZ_FRAW01000001.1"/>
</dbReference>
<dbReference type="EMBL" id="FRAW01000001">
    <property type="protein sequence ID" value="SHK10629.1"/>
    <property type="molecule type" value="Genomic_DNA"/>
</dbReference>
<dbReference type="Proteomes" id="UP000184275">
    <property type="component" value="Unassembled WGS sequence"/>
</dbReference>
<gene>
    <name evidence="1" type="ORF">SAMN05720469_10187</name>
</gene>
<dbReference type="AlphaFoldDB" id="A0A1M6PRK1"/>